<evidence type="ECO:0000256" key="1">
    <source>
        <dbReference type="SAM" id="MobiDB-lite"/>
    </source>
</evidence>
<dbReference type="GO" id="GO:0071108">
    <property type="term" value="P:protein K48-linked deubiquitination"/>
    <property type="evidence" value="ECO:0007669"/>
    <property type="project" value="TreeGrafter"/>
</dbReference>
<feature type="region of interest" description="Disordered" evidence="1">
    <location>
        <begin position="553"/>
        <end position="580"/>
    </location>
</feature>
<keyword evidence="2" id="KW-1133">Transmembrane helix</keyword>
<dbReference type="PANTHER" id="PTHR18063:SF6">
    <property type="entry name" value="UBIQUITIN CARBOXYL-TERMINAL HYDROLASE"/>
    <property type="match status" value="1"/>
</dbReference>
<feature type="region of interest" description="Disordered" evidence="1">
    <location>
        <begin position="191"/>
        <end position="210"/>
    </location>
</feature>
<feature type="compositionally biased region" description="Basic and acidic residues" evidence="1">
    <location>
        <begin position="942"/>
        <end position="956"/>
    </location>
</feature>
<comment type="caution">
    <text evidence="4">The sequence shown here is derived from an EMBL/GenBank/DDBJ whole genome shotgun (WGS) entry which is preliminary data.</text>
</comment>
<dbReference type="GO" id="GO:0004843">
    <property type="term" value="F:cysteine-type deubiquitinase activity"/>
    <property type="evidence" value="ECO:0007669"/>
    <property type="project" value="InterPro"/>
</dbReference>
<evidence type="ECO:0000313" key="5">
    <source>
        <dbReference type="Proteomes" id="UP000777438"/>
    </source>
</evidence>
<accession>A0A9P8WBI8</accession>
<dbReference type="EMBL" id="JAGPYM010000003">
    <property type="protein sequence ID" value="KAH6896607.1"/>
    <property type="molecule type" value="Genomic_DNA"/>
</dbReference>
<sequence>MPSATTSGADTGSGSARSREHNQGNQGRGFTPDQEAAVIRIRKCGATAFYEILNLEATCTEGEIKKAYRKQSLLTHPDKNGHAHADEAFKMVSRAFGILGDKEKREKFDKFGTDPDSRFESARAQHPFAGGFPQRQARGGWDDELSPEEMFARFFGGQGFGGGPFGGGFDTGPQFVFNFGGGPGIRVHQFGGARPRTRPRDTHPGGRQQEGSTLQTLLGLLPIVLFFILPIVTSIFSGESSTSNAPRMVYDHPLHPYTEGRTTPNLGVEYFVNPNDIEAFTDGKLNKLDRTAEVNLVRHLKSECENEVAYRQRLRDAAQGWFYQDPEKMAVAESYNLPSCDRLHNLGISLVTCRPTSSVASIRINNDMSNNPWADGREGWENVPRQGESSNTPALRPDVVFDTLENEEEKAWAEDEGPGPNDKETNPFKKKPQEATVTKMNPEPSNPWSADASQPAPAQGIWTPVEPKPSQSSIPETKDPWEKPQESARAPSPALISLPSRSESPAWDEEPLPKNKGPAVAPLSGELTDETHVWEDLGAQKGKGKADDWNLIDAEPETKPPLPPRQPTDKPAWKPSRQPVDGAETYQVKNIKWHDASSPKNPRTSPILIQNANGPCPLVALVNALTLTTPSDNTDTALVQVLRSREQVSLTLLLDAVFDELMSPRRTNSEDALPDVSDLYAFLQSLHTGMNVNPRFIPTDKMINAYKRTSLTHLHPTERGDLIPGTFENTAEMSLYATFSIPLIHGWLPAKSEPSYAALERQAASYEDAQNLLFREEELEQKLSDPESGLDESEQQLYQDVLVIKDFLYSSATQLTHWGIEVIGKAIRPGTFAIMFRNDHFSTLYCHPETMQLLTLVTDAGFKTHEDIVWETLSDINGERTEYLSGDFQMVGRGAPADDGGEWTTVQKRGKGRQEEEPMSPSTEQEDRDLALALQLQEEEDERHRAAEARRRRESILSEQYIEQQAREPGRGSQGGRGQGAGRGNGRGQPAPGQTLGRGQPAPSPRGAREGLVPIRTSSAATQPRPQTQQVRSLIPPQTQGVTRADDGDDAPPSYEQAAQDRAYQPPVGHPSHANSPTVSRQSTRTSLNTPTGQRLHLAGVYEESNEWTSAFRT</sequence>
<dbReference type="InterPro" id="IPR033979">
    <property type="entry name" value="MINDY_domain"/>
</dbReference>
<dbReference type="AlphaFoldDB" id="A0A9P8WBI8"/>
<dbReference type="Pfam" id="PF00226">
    <property type="entry name" value="DnaJ"/>
    <property type="match status" value="1"/>
</dbReference>
<protein>
    <recommendedName>
        <fullName evidence="3">J domain-containing protein</fullName>
    </recommendedName>
</protein>
<feature type="transmembrane region" description="Helical" evidence="2">
    <location>
        <begin position="217"/>
        <end position="236"/>
    </location>
</feature>
<feature type="compositionally biased region" description="Polar residues" evidence="1">
    <location>
        <begin position="1073"/>
        <end position="1093"/>
    </location>
</feature>
<feature type="compositionally biased region" description="Polar residues" evidence="1">
    <location>
        <begin position="1016"/>
        <end position="1042"/>
    </location>
</feature>
<feature type="compositionally biased region" description="Basic and acidic residues" evidence="1">
    <location>
        <begin position="476"/>
        <end position="486"/>
    </location>
</feature>
<feature type="region of interest" description="Disordered" evidence="1">
    <location>
        <begin position="890"/>
        <end position="1114"/>
    </location>
</feature>
<evidence type="ECO:0000313" key="4">
    <source>
        <dbReference type="EMBL" id="KAH6896607.1"/>
    </source>
</evidence>
<dbReference type="GO" id="GO:0071944">
    <property type="term" value="C:cell periphery"/>
    <property type="evidence" value="ECO:0007669"/>
    <property type="project" value="TreeGrafter"/>
</dbReference>
<evidence type="ECO:0000256" key="2">
    <source>
        <dbReference type="SAM" id="Phobius"/>
    </source>
</evidence>
<dbReference type="Gene3D" id="1.10.287.110">
    <property type="entry name" value="DnaJ domain"/>
    <property type="match status" value="1"/>
</dbReference>
<organism evidence="4 5">
    <name type="scientific">Thelonectria olida</name>
    <dbReference type="NCBI Taxonomy" id="1576542"/>
    <lineage>
        <taxon>Eukaryota</taxon>
        <taxon>Fungi</taxon>
        <taxon>Dikarya</taxon>
        <taxon>Ascomycota</taxon>
        <taxon>Pezizomycotina</taxon>
        <taxon>Sordariomycetes</taxon>
        <taxon>Hypocreomycetidae</taxon>
        <taxon>Hypocreales</taxon>
        <taxon>Nectriaceae</taxon>
        <taxon>Thelonectria</taxon>
    </lineage>
</organism>
<feature type="region of interest" description="Disordered" evidence="1">
    <location>
        <begin position="1"/>
        <end position="33"/>
    </location>
</feature>
<reference evidence="4 5" key="1">
    <citation type="journal article" date="2021" name="Nat. Commun.">
        <title>Genetic determinants of endophytism in the Arabidopsis root mycobiome.</title>
        <authorList>
            <person name="Mesny F."/>
            <person name="Miyauchi S."/>
            <person name="Thiergart T."/>
            <person name="Pickel B."/>
            <person name="Atanasova L."/>
            <person name="Karlsson M."/>
            <person name="Huettel B."/>
            <person name="Barry K.W."/>
            <person name="Haridas S."/>
            <person name="Chen C."/>
            <person name="Bauer D."/>
            <person name="Andreopoulos W."/>
            <person name="Pangilinan J."/>
            <person name="LaButti K."/>
            <person name="Riley R."/>
            <person name="Lipzen A."/>
            <person name="Clum A."/>
            <person name="Drula E."/>
            <person name="Henrissat B."/>
            <person name="Kohler A."/>
            <person name="Grigoriev I.V."/>
            <person name="Martin F.M."/>
            <person name="Hacquard S."/>
        </authorList>
    </citation>
    <scope>NUCLEOTIDE SEQUENCE [LARGE SCALE GENOMIC DNA]</scope>
    <source>
        <strain evidence="4 5">MPI-CAGE-CH-0241</strain>
    </source>
</reference>
<gene>
    <name evidence="4" type="ORF">B0T10DRAFT_526037</name>
</gene>
<dbReference type="SMART" id="SM00271">
    <property type="entry name" value="DnaJ"/>
    <property type="match status" value="1"/>
</dbReference>
<feature type="compositionally biased region" description="Gly residues" evidence="1">
    <location>
        <begin position="972"/>
        <end position="987"/>
    </location>
</feature>
<dbReference type="CDD" id="cd06257">
    <property type="entry name" value="DnaJ"/>
    <property type="match status" value="1"/>
</dbReference>
<dbReference type="GO" id="GO:0005829">
    <property type="term" value="C:cytosol"/>
    <property type="evidence" value="ECO:0007669"/>
    <property type="project" value="TreeGrafter"/>
</dbReference>
<feature type="compositionally biased region" description="Basic and acidic residues" evidence="1">
    <location>
        <begin position="421"/>
        <end position="433"/>
    </location>
</feature>
<dbReference type="PANTHER" id="PTHR18063">
    <property type="entry name" value="NF-E2 INDUCIBLE PROTEIN"/>
    <property type="match status" value="1"/>
</dbReference>
<dbReference type="PROSITE" id="PS50076">
    <property type="entry name" value="DNAJ_2"/>
    <property type="match status" value="1"/>
</dbReference>
<dbReference type="Pfam" id="PF04424">
    <property type="entry name" value="MINDY_DUB"/>
    <property type="match status" value="1"/>
</dbReference>
<dbReference type="InterPro" id="IPR007518">
    <property type="entry name" value="MINDY"/>
</dbReference>
<dbReference type="PRINTS" id="PR00625">
    <property type="entry name" value="JDOMAIN"/>
</dbReference>
<dbReference type="GO" id="GO:0016807">
    <property type="term" value="F:cysteine-type carboxypeptidase activity"/>
    <property type="evidence" value="ECO:0007669"/>
    <property type="project" value="TreeGrafter"/>
</dbReference>
<dbReference type="GO" id="GO:1990380">
    <property type="term" value="F:K48-linked deubiquitinase activity"/>
    <property type="evidence" value="ECO:0007669"/>
    <property type="project" value="InterPro"/>
</dbReference>
<evidence type="ECO:0000259" key="3">
    <source>
        <dbReference type="PROSITE" id="PS50076"/>
    </source>
</evidence>
<keyword evidence="2" id="KW-0812">Transmembrane</keyword>
<feature type="compositionally biased region" description="Polar residues" evidence="1">
    <location>
        <begin position="1"/>
        <end position="16"/>
    </location>
</feature>
<dbReference type="InterPro" id="IPR001623">
    <property type="entry name" value="DnaJ_domain"/>
</dbReference>
<keyword evidence="5" id="KW-1185">Reference proteome</keyword>
<dbReference type="SUPFAM" id="SSF46565">
    <property type="entry name" value="Chaperone J-domain"/>
    <property type="match status" value="1"/>
</dbReference>
<dbReference type="OrthoDB" id="10261212at2759"/>
<feature type="region of interest" description="Disordered" evidence="1">
    <location>
        <begin position="368"/>
        <end position="526"/>
    </location>
</feature>
<dbReference type="InterPro" id="IPR015399">
    <property type="entry name" value="DUF1977_DnaJ-like"/>
</dbReference>
<name>A0A9P8WBI8_9HYPO</name>
<feature type="domain" description="J" evidence="3">
    <location>
        <begin position="48"/>
        <end position="112"/>
    </location>
</feature>
<dbReference type="InterPro" id="IPR036869">
    <property type="entry name" value="J_dom_sf"/>
</dbReference>
<keyword evidence="2" id="KW-0472">Membrane</keyword>
<proteinExistence type="predicted"/>
<dbReference type="Proteomes" id="UP000777438">
    <property type="component" value="Unassembled WGS sequence"/>
</dbReference>
<dbReference type="FunFam" id="1.10.287.110:FF:000069">
    <property type="entry name" value="ER associated DnaJ chaperone"/>
    <property type="match status" value="1"/>
</dbReference>
<dbReference type="Pfam" id="PF09320">
    <property type="entry name" value="DUF1977"/>
    <property type="match status" value="1"/>
</dbReference>